<dbReference type="RefSeq" id="WP_075444796.1">
    <property type="nucleotide sequence ID" value="NZ_FOQK01000020.1"/>
</dbReference>
<accession>A0A1I3G7M2</accession>
<reference evidence="1 2" key="1">
    <citation type="submission" date="2016-10" db="EMBL/GenBank/DDBJ databases">
        <authorList>
            <person name="de Groot N.N."/>
        </authorList>
    </citation>
    <scope>NUCLEOTIDE SEQUENCE [LARGE SCALE GENOMIC DNA]</scope>
    <source>
        <strain evidence="1 2">Z108</strain>
    </source>
</reference>
<evidence type="ECO:0000313" key="1">
    <source>
        <dbReference type="EMBL" id="SFI19232.1"/>
    </source>
</evidence>
<organism evidence="1 2">
    <name type="scientific">Selenomonas ruminantium</name>
    <dbReference type="NCBI Taxonomy" id="971"/>
    <lineage>
        <taxon>Bacteria</taxon>
        <taxon>Bacillati</taxon>
        <taxon>Bacillota</taxon>
        <taxon>Negativicutes</taxon>
        <taxon>Selenomonadales</taxon>
        <taxon>Selenomonadaceae</taxon>
        <taxon>Selenomonas</taxon>
    </lineage>
</organism>
<sequence>MKNLEWCELTKNFYAFKYVADKLGFYVPELQQMERSLEECRPFAADEDILAKVRNLSEKKLPQFDFSELATAHTPVYDEDDNLAHA</sequence>
<dbReference type="Proteomes" id="UP000183639">
    <property type="component" value="Unassembled WGS sequence"/>
</dbReference>
<dbReference type="OrthoDB" id="1666599at2"/>
<gene>
    <name evidence="1" type="ORF">SAMN04487861_12040</name>
</gene>
<dbReference type="EMBL" id="FOQK01000020">
    <property type="protein sequence ID" value="SFI19232.1"/>
    <property type="molecule type" value="Genomic_DNA"/>
</dbReference>
<name>A0A1I3G7M2_SELRU</name>
<evidence type="ECO:0000313" key="2">
    <source>
        <dbReference type="Proteomes" id="UP000183639"/>
    </source>
</evidence>
<dbReference type="AlphaFoldDB" id="A0A1I3G7M2"/>
<protein>
    <submittedName>
        <fullName evidence="1">Uncharacterized protein</fullName>
    </submittedName>
</protein>
<proteinExistence type="predicted"/>